<organism evidence="2 3">
    <name type="scientific">Oryza rufipogon</name>
    <name type="common">Brownbeard rice</name>
    <name type="synonym">Asian wild rice</name>
    <dbReference type="NCBI Taxonomy" id="4529"/>
    <lineage>
        <taxon>Eukaryota</taxon>
        <taxon>Viridiplantae</taxon>
        <taxon>Streptophyta</taxon>
        <taxon>Embryophyta</taxon>
        <taxon>Tracheophyta</taxon>
        <taxon>Spermatophyta</taxon>
        <taxon>Magnoliopsida</taxon>
        <taxon>Liliopsida</taxon>
        <taxon>Poales</taxon>
        <taxon>Poaceae</taxon>
        <taxon>BOP clade</taxon>
        <taxon>Oryzoideae</taxon>
        <taxon>Oryzeae</taxon>
        <taxon>Oryzinae</taxon>
        <taxon>Oryza</taxon>
    </lineage>
</organism>
<reference evidence="3" key="1">
    <citation type="submission" date="2013-06" db="EMBL/GenBank/DDBJ databases">
        <authorList>
            <person name="Zhao Q."/>
        </authorList>
    </citation>
    <scope>NUCLEOTIDE SEQUENCE</scope>
    <source>
        <strain evidence="3">cv. W1943</strain>
    </source>
</reference>
<keyword evidence="3" id="KW-1185">Reference proteome</keyword>
<accession>A0A0E0QP83</accession>
<feature type="region of interest" description="Disordered" evidence="1">
    <location>
        <begin position="67"/>
        <end position="106"/>
    </location>
</feature>
<dbReference type="HOGENOM" id="CLU_091156_0_0_1"/>
<dbReference type="AlphaFoldDB" id="A0A0E0QP83"/>
<sequence length="225" mass="24172">MSSWWSWHSIFSSLGNGGGSNADASSGSGTSSSLLSLMLNKKQQGHLTVEAEASGGIAGRSRIPSQTLAIATPKAPKVKEQFQLGDGEPKKKPTSTPSQKRNNKRKRVTAFERLWSRAGELRILRAMASHTNTHRSTLPDTCDLFATLASNFNRRDALADKVQKLKRGMTMHAYNSTALLTTMVCVDCWIAEQHLVDLINTMVVSPHATPEPGGSITPDGGGGEA</sequence>
<evidence type="ECO:0000313" key="3">
    <source>
        <dbReference type="Proteomes" id="UP000008022"/>
    </source>
</evidence>
<reference evidence="2" key="2">
    <citation type="submission" date="2015-06" db="UniProtKB">
        <authorList>
            <consortium name="EnsemblPlants"/>
        </authorList>
    </citation>
    <scope>IDENTIFICATION</scope>
</reference>
<proteinExistence type="predicted"/>
<name>A0A0E0QP83_ORYRU</name>
<evidence type="ECO:0000256" key="1">
    <source>
        <dbReference type="SAM" id="MobiDB-lite"/>
    </source>
</evidence>
<protein>
    <submittedName>
        <fullName evidence="2">Uncharacterized protein</fullName>
    </submittedName>
</protein>
<dbReference type="EnsemblPlants" id="ORUFI09G04560.1">
    <property type="protein sequence ID" value="ORUFI09G04560.1"/>
    <property type="gene ID" value="ORUFI09G04560"/>
</dbReference>
<evidence type="ECO:0000313" key="2">
    <source>
        <dbReference type="EnsemblPlants" id="ORUFI09G04560.1"/>
    </source>
</evidence>
<dbReference type="Gramene" id="ORUFI09G04560.1">
    <property type="protein sequence ID" value="ORUFI09G04560.1"/>
    <property type="gene ID" value="ORUFI09G04560"/>
</dbReference>
<dbReference type="Proteomes" id="UP000008022">
    <property type="component" value="Unassembled WGS sequence"/>
</dbReference>